<dbReference type="GO" id="GO:0004497">
    <property type="term" value="F:monooxygenase activity"/>
    <property type="evidence" value="ECO:0007669"/>
    <property type="project" value="UniProtKB-KW"/>
</dbReference>
<dbReference type="EMBL" id="ASZQ01000060">
    <property type="protein sequence ID" value="EPF24518.1"/>
    <property type="molecule type" value="Genomic_DNA"/>
</dbReference>
<comment type="caution">
    <text evidence="1">The sequence shown here is derived from an EMBL/GenBank/DDBJ whole genome shotgun (WGS) entry which is preliminary data.</text>
</comment>
<name>S3JFL5_MICAE</name>
<dbReference type="SUPFAM" id="SSF51679">
    <property type="entry name" value="Bacterial luciferase-like"/>
    <property type="match status" value="1"/>
</dbReference>
<organism evidence="1 2">
    <name type="scientific">Microcystis aeruginosa SPC777</name>
    <dbReference type="NCBI Taxonomy" id="482300"/>
    <lineage>
        <taxon>Bacteria</taxon>
        <taxon>Bacillati</taxon>
        <taxon>Cyanobacteriota</taxon>
        <taxon>Cyanophyceae</taxon>
        <taxon>Oscillatoriophycideae</taxon>
        <taxon>Chroococcales</taxon>
        <taxon>Microcystaceae</taxon>
        <taxon>Microcystis</taxon>
    </lineage>
</organism>
<dbReference type="AlphaFoldDB" id="S3JFL5"/>
<dbReference type="PATRIC" id="fig|482300.6.peg.565"/>
<sequence>MPLQFGIWAPVCGGWLRVINPERNWSISDLVELAVQADRVGYDFYYIPEHYRPPAKVLFSYLMIA</sequence>
<accession>S3JFL5</accession>
<dbReference type="Gene3D" id="3.20.20.30">
    <property type="entry name" value="Luciferase-like domain"/>
    <property type="match status" value="1"/>
</dbReference>
<proteinExistence type="predicted"/>
<protein>
    <submittedName>
        <fullName evidence="1">Luciferase-like monooxygenase</fullName>
    </submittedName>
</protein>
<keyword evidence="1" id="KW-0560">Oxidoreductase</keyword>
<evidence type="ECO:0000313" key="1">
    <source>
        <dbReference type="EMBL" id="EPF24518.1"/>
    </source>
</evidence>
<reference evidence="1 2" key="1">
    <citation type="journal article" date="2013" name="Genome Announc.">
        <title>Draft Genome Sequence of the Brazilian Toxic Bloom-Forming Cyanobacterium Microcystis aeruginosa Strain SPC777.</title>
        <authorList>
            <person name="Fiore M.F."/>
            <person name="Alvarenga D.O."/>
            <person name="Varani A.M."/>
            <person name="Hoff-Risseti C."/>
            <person name="Crespim E."/>
            <person name="Ramos R.T."/>
            <person name="Silva A."/>
            <person name="Schaker P.D."/>
            <person name="Heck K."/>
            <person name="Rigonato J."/>
            <person name="Schneider M.P."/>
        </authorList>
    </citation>
    <scope>NUCLEOTIDE SEQUENCE [LARGE SCALE GENOMIC DNA]</scope>
    <source>
        <strain evidence="2">SPC 777</strain>
    </source>
</reference>
<keyword evidence="1" id="KW-0503">Monooxygenase</keyword>
<dbReference type="InterPro" id="IPR036661">
    <property type="entry name" value="Luciferase-like_sf"/>
</dbReference>
<dbReference type="Proteomes" id="UP000014617">
    <property type="component" value="Unassembled WGS sequence"/>
</dbReference>
<dbReference type="GO" id="GO:0016705">
    <property type="term" value="F:oxidoreductase activity, acting on paired donors, with incorporation or reduction of molecular oxygen"/>
    <property type="evidence" value="ECO:0007669"/>
    <property type="project" value="InterPro"/>
</dbReference>
<evidence type="ECO:0000313" key="2">
    <source>
        <dbReference type="Proteomes" id="UP000014617"/>
    </source>
</evidence>
<gene>
    <name evidence="1" type="ORF">MAESPC_00495</name>
</gene>